<evidence type="ECO:0000313" key="1">
    <source>
        <dbReference type="EMBL" id="CAA9266605.1"/>
    </source>
</evidence>
<gene>
    <name evidence="1" type="ORF">AVDCRST_MAG56-2805</name>
</gene>
<protein>
    <submittedName>
        <fullName evidence="1">Uncharacterized protein</fullName>
    </submittedName>
</protein>
<sequence>MQNLVLPFPVVPSSMSWDVAVLSYAPIQKISFVHGRRGIQRKREAKLSFARKRG</sequence>
<reference evidence="1" key="1">
    <citation type="submission" date="2020-02" db="EMBL/GenBank/DDBJ databases">
        <authorList>
            <person name="Meier V. D."/>
        </authorList>
    </citation>
    <scope>NUCLEOTIDE SEQUENCE</scope>
    <source>
        <strain evidence="1">AVDCRST_MAG56</strain>
    </source>
</reference>
<dbReference type="EMBL" id="CADCTQ010000243">
    <property type="protein sequence ID" value="CAA9266605.1"/>
    <property type="molecule type" value="Genomic_DNA"/>
</dbReference>
<proteinExistence type="predicted"/>
<organism evidence="1">
    <name type="scientific">uncultured Cytophagales bacterium</name>
    <dbReference type="NCBI Taxonomy" id="158755"/>
    <lineage>
        <taxon>Bacteria</taxon>
        <taxon>Pseudomonadati</taxon>
        <taxon>Bacteroidota</taxon>
        <taxon>Sphingobacteriia</taxon>
        <taxon>Sphingobacteriales</taxon>
        <taxon>environmental samples</taxon>
    </lineage>
</organism>
<accession>A0A6J4J2N0</accession>
<name>A0A6J4J2N0_9SPHI</name>
<dbReference type="AlphaFoldDB" id="A0A6J4J2N0"/>